<gene>
    <name evidence="1" type="ORF">J5U21_02017</name>
</gene>
<evidence type="ECO:0000313" key="2">
    <source>
        <dbReference type="Proteomes" id="UP000693941"/>
    </source>
</evidence>
<organism evidence="1 2">
    <name type="scientific">Saccharolobus shibatae</name>
    <dbReference type="NCBI Taxonomy" id="2286"/>
    <lineage>
        <taxon>Archaea</taxon>
        <taxon>Thermoproteota</taxon>
        <taxon>Thermoprotei</taxon>
        <taxon>Sulfolobales</taxon>
        <taxon>Sulfolobaceae</taxon>
        <taxon>Saccharolobus</taxon>
    </lineage>
</organism>
<sequence>MFPFYVFEHWWDLLEENRNARTKYKAPKEFNDFLAFLHTYLTEQ</sequence>
<dbReference type="Proteomes" id="UP000693941">
    <property type="component" value="Chromosome"/>
</dbReference>
<protein>
    <submittedName>
        <fullName evidence="1">ISC1058 family transposase</fullName>
    </submittedName>
</protein>
<proteinExistence type="predicted"/>
<reference evidence="1" key="1">
    <citation type="journal article" date="2021" name="Environ. Microbiol.">
        <title>New insights into the diversity and evolution of the archaeal mobilome from three complete genomes of Saccharolobus shibatae.</title>
        <authorList>
            <person name="Medvedeva S."/>
            <person name="Brandt D."/>
            <person name="Cvirkaite-Krupovic V."/>
            <person name="Liu Y."/>
            <person name="Severinov K."/>
            <person name="Ishino S."/>
            <person name="Ishino Y."/>
            <person name="Prangishvili D."/>
            <person name="Kalinowski J."/>
            <person name="Krupovic M."/>
        </authorList>
    </citation>
    <scope>NUCLEOTIDE SEQUENCE</scope>
    <source>
        <strain evidence="1">BEU9</strain>
    </source>
</reference>
<dbReference type="EMBL" id="CP077715">
    <property type="protein sequence ID" value="QXJ32366.1"/>
    <property type="molecule type" value="Genomic_DNA"/>
</dbReference>
<name>A0A8F5BW46_9CREN</name>
<accession>A0A8F5BW46</accession>
<evidence type="ECO:0000313" key="1">
    <source>
        <dbReference type="EMBL" id="QXJ32366.1"/>
    </source>
</evidence>
<dbReference type="AlphaFoldDB" id="A0A8F5BW46"/>